<dbReference type="InterPro" id="IPR023352">
    <property type="entry name" value="MAPEG-like_dom_sf"/>
</dbReference>
<keyword evidence="13 17" id="KW-0472">Membrane</keyword>
<keyword evidence="9" id="KW-0256">Endoplasmic reticulum</keyword>
<comment type="catalytic activity">
    <reaction evidence="16">
        <text>RX + glutathione = an S-substituted glutathione + a halide anion + H(+)</text>
        <dbReference type="Rhea" id="RHEA:16437"/>
        <dbReference type="ChEBI" id="CHEBI:15378"/>
        <dbReference type="ChEBI" id="CHEBI:16042"/>
        <dbReference type="ChEBI" id="CHEBI:17792"/>
        <dbReference type="ChEBI" id="CHEBI:57925"/>
        <dbReference type="ChEBI" id="CHEBI:90779"/>
        <dbReference type="EC" id="2.5.1.18"/>
    </reaction>
    <physiologicalReaction direction="left-to-right" evidence="16">
        <dbReference type="Rhea" id="RHEA:16438"/>
    </physiologicalReaction>
</comment>
<evidence type="ECO:0000256" key="5">
    <source>
        <dbReference type="ARBA" id="ARBA00012452"/>
    </source>
</evidence>
<keyword evidence="11" id="KW-0007">Acetylation</keyword>
<keyword evidence="19" id="KW-1185">Reference proteome</keyword>
<evidence type="ECO:0000256" key="15">
    <source>
        <dbReference type="ARBA" id="ARBA00039397"/>
    </source>
</evidence>
<dbReference type="Gene3D" id="1.20.120.550">
    <property type="entry name" value="Membrane associated eicosanoid/glutathione metabolism-like domain"/>
    <property type="match status" value="2"/>
</dbReference>
<keyword evidence="10 17" id="KW-1133">Transmembrane helix</keyword>
<evidence type="ECO:0000256" key="8">
    <source>
        <dbReference type="ARBA" id="ARBA00022787"/>
    </source>
</evidence>
<dbReference type="FunFam" id="1.20.120.550:FF:000002">
    <property type="entry name" value="Microsomal glutathione S-transferase 1"/>
    <property type="match status" value="2"/>
</dbReference>
<dbReference type="PANTHER" id="PTHR10689">
    <property type="entry name" value="MICROSOMAL GLUTATHIONE S-TRANSFERASE 1"/>
    <property type="match status" value="1"/>
</dbReference>
<feature type="transmembrane region" description="Helical" evidence="17">
    <location>
        <begin position="217"/>
        <end position="234"/>
    </location>
</feature>
<evidence type="ECO:0000256" key="7">
    <source>
        <dbReference type="ARBA" id="ARBA00022692"/>
    </source>
</evidence>
<gene>
    <name evidence="18" type="ORF">G5714_004967</name>
</gene>
<evidence type="ECO:0000256" key="1">
    <source>
        <dbReference type="ARBA" id="ARBA00003701"/>
    </source>
</evidence>
<comment type="caution">
    <text evidence="18">The sequence shown here is derived from an EMBL/GenBank/DDBJ whole genome shotgun (WGS) entry which is preliminary data.</text>
</comment>
<evidence type="ECO:0000313" key="18">
    <source>
        <dbReference type="EMBL" id="KAF4114744.1"/>
    </source>
</evidence>
<feature type="transmembrane region" description="Helical" evidence="17">
    <location>
        <begin position="78"/>
        <end position="94"/>
    </location>
</feature>
<protein>
    <recommendedName>
        <fullName evidence="15">Microsomal glutathione S-transferase 1</fullName>
        <ecNumber evidence="5">2.5.1.18</ecNumber>
    </recommendedName>
</protein>
<feature type="transmembrane region" description="Helical" evidence="17">
    <location>
        <begin position="12"/>
        <end position="34"/>
    </location>
</feature>
<evidence type="ECO:0000256" key="16">
    <source>
        <dbReference type="ARBA" id="ARBA00049385"/>
    </source>
</evidence>
<comment type="function">
    <text evidence="1">Conjugation of reduced glutathione to a wide number of exogenous and endogenous hydrophobic electrophiles.</text>
</comment>
<sequence>MADLMNNDVFLAFSTYATIVVLKMMFMAPLTGYFRITRKAFSNWEDTAMGKKDPEERKKMLQTNPDVERVRRCHQNDLENIIPFVVIGLLYAFTRPDLSTALLHFRVFVGSRFIHTVSYVLALPQPSRGEKPSGVEKMAEVVHMIDSEVFLAFSTYAAIVVLKMMLMSLLTSYFRLTKQVFSNLEDTTLVKTTDDRKKLIRVDPDVERVRRCHLNDLENIVPFVVIGLLYALTGPDLSTALLHFRVFVGSRFVHTVAYVMALPQPTRGFAFGVGLFTTCSMAYRVLTTALFL</sequence>
<evidence type="ECO:0000256" key="3">
    <source>
        <dbReference type="ARBA" id="ARBA00004477"/>
    </source>
</evidence>
<keyword evidence="6" id="KW-0808">Transferase</keyword>
<dbReference type="SUPFAM" id="SSF161084">
    <property type="entry name" value="MAPEG domain-like"/>
    <property type="match status" value="2"/>
</dbReference>
<dbReference type="Pfam" id="PF01124">
    <property type="entry name" value="MAPEG"/>
    <property type="match status" value="2"/>
</dbReference>
<keyword evidence="8" id="KW-1000">Mitochondrion outer membrane</keyword>
<comment type="similarity">
    <text evidence="4">Belongs to the MAPEG family.</text>
</comment>
<dbReference type="InterPro" id="IPR040162">
    <property type="entry name" value="MGST1-like"/>
</dbReference>
<dbReference type="PANTHER" id="PTHR10689:SF6">
    <property type="entry name" value="MICROSOMAL GLUTATHIONE S-TRANSFERASE 1"/>
    <property type="match status" value="1"/>
</dbReference>
<evidence type="ECO:0000256" key="6">
    <source>
        <dbReference type="ARBA" id="ARBA00022679"/>
    </source>
</evidence>
<dbReference type="GO" id="GO:0005789">
    <property type="term" value="C:endoplasmic reticulum membrane"/>
    <property type="evidence" value="ECO:0007669"/>
    <property type="project" value="UniProtKB-SubCell"/>
</dbReference>
<evidence type="ECO:0000256" key="13">
    <source>
        <dbReference type="ARBA" id="ARBA00023136"/>
    </source>
</evidence>
<dbReference type="GO" id="GO:0005741">
    <property type="term" value="C:mitochondrial outer membrane"/>
    <property type="evidence" value="ECO:0007669"/>
    <property type="project" value="UniProtKB-SubCell"/>
</dbReference>
<dbReference type="GO" id="GO:0004364">
    <property type="term" value="F:glutathione transferase activity"/>
    <property type="evidence" value="ECO:0007669"/>
    <property type="project" value="UniProtKB-EC"/>
</dbReference>
<evidence type="ECO:0000256" key="9">
    <source>
        <dbReference type="ARBA" id="ARBA00022824"/>
    </source>
</evidence>
<dbReference type="EMBL" id="JAAMOB010000004">
    <property type="protein sequence ID" value="KAF4114744.1"/>
    <property type="molecule type" value="Genomic_DNA"/>
</dbReference>
<evidence type="ECO:0000256" key="14">
    <source>
        <dbReference type="ARBA" id="ARBA00038540"/>
    </source>
</evidence>
<evidence type="ECO:0000256" key="4">
    <source>
        <dbReference type="ARBA" id="ARBA00010459"/>
    </source>
</evidence>
<keyword evidence="12" id="KW-0496">Mitochondrion</keyword>
<organism evidence="18 19">
    <name type="scientific">Onychostoma macrolepis</name>
    <dbReference type="NCBI Taxonomy" id="369639"/>
    <lineage>
        <taxon>Eukaryota</taxon>
        <taxon>Metazoa</taxon>
        <taxon>Chordata</taxon>
        <taxon>Craniata</taxon>
        <taxon>Vertebrata</taxon>
        <taxon>Euteleostomi</taxon>
        <taxon>Actinopterygii</taxon>
        <taxon>Neopterygii</taxon>
        <taxon>Teleostei</taxon>
        <taxon>Ostariophysi</taxon>
        <taxon>Cypriniformes</taxon>
        <taxon>Cyprinidae</taxon>
        <taxon>Acrossocheilinae</taxon>
        <taxon>Onychostoma</taxon>
    </lineage>
</organism>
<proteinExistence type="inferred from homology"/>
<feature type="transmembrane region" description="Helical" evidence="17">
    <location>
        <begin position="268"/>
        <end position="286"/>
    </location>
</feature>
<evidence type="ECO:0000256" key="2">
    <source>
        <dbReference type="ARBA" id="ARBA00004294"/>
    </source>
</evidence>
<reference evidence="18 19" key="1">
    <citation type="submission" date="2020-04" db="EMBL/GenBank/DDBJ databases">
        <title>Chromosome-level genome assembly of a cyprinid fish Onychostoma macrolepis by integration of Nanopore Sequencing, Bionano and Hi-C technology.</title>
        <authorList>
            <person name="Wang D."/>
        </authorList>
    </citation>
    <scope>NUCLEOTIDE SEQUENCE [LARGE SCALE GENOMIC DNA]</scope>
    <source>
        <strain evidence="18">SWU-2019</strain>
        <tissue evidence="18">Muscle</tissue>
    </source>
</reference>
<dbReference type="InterPro" id="IPR001129">
    <property type="entry name" value="Membr-assoc_MAPEG"/>
</dbReference>
<accession>A0A7J6D6W8</accession>
<evidence type="ECO:0000256" key="10">
    <source>
        <dbReference type="ARBA" id="ARBA00022989"/>
    </source>
</evidence>
<dbReference type="Proteomes" id="UP000579812">
    <property type="component" value="Unassembled WGS sequence"/>
</dbReference>
<comment type="subunit">
    <text evidence="14">Homotrimer; The trimer binds only one molecule of glutathione.</text>
</comment>
<name>A0A7J6D6W8_9TELE</name>
<evidence type="ECO:0000256" key="11">
    <source>
        <dbReference type="ARBA" id="ARBA00022990"/>
    </source>
</evidence>
<evidence type="ECO:0000256" key="12">
    <source>
        <dbReference type="ARBA" id="ARBA00023128"/>
    </source>
</evidence>
<evidence type="ECO:0000313" key="19">
    <source>
        <dbReference type="Proteomes" id="UP000579812"/>
    </source>
</evidence>
<comment type="subcellular location">
    <subcellularLocation>
        <location evidence="3">Endoplasmic reticulum membrane</location>
        <topology evidence="3">Multi-pass membrane protein</topology>
    </subcellularLocation>
    <subcellularLocation>
        <location evidence="2">Mitochondrion outer membrane</location>
    </subcellularLocation>
</comment>
<dbReference type="AlphaFoldDB" id="A0A7J6D6W8"/>
<feature type="transmembrane region" description="Helical" evidence="17">
    <location>
        <begin position="149"/>
        <end position="174"/>
    </location>
</feature>
<dbReference type="EC" id="2.5.1.18" evidence="5"/>
<evidence type="ECO:0000256" key="17">
    <source>
        <dbReference type="SAM" id="Phobius"/>
    </source>
</evidence>
<keyword evidence="7 17" id="KW-0812">Transmembrane</keyword>